<evidence type="ECO:0000313" key="2">
    <source>
        <dbReference type="EMBL" id="EMR88660.1"/>
    </source>
</evidence>
<feature type="compositionally biased region" description="Polar residues" evidence="1">
    <location>
        <begin position="1"/>
        <end position="18"/>
    </location>
</feature>
<name>M7U505_BOTF1</name>
<feature type="region of interest" description="Disordered" evidence="1">
    <location>
        <begin position="1"/>
        <end position="22"/>
    </location>
</feature>
<protein>
    <submittedName>
        <fullName evidence="2">Uncharacterized protein</fullName>
    </submittedName>
</protein>
<accession>M7U505</accession>
<dbReference type="OrthoDB" id="3543716at2759"/>
<feature type="region of interest" description="Disordered" evidence="1">
    <location>
        <begin position="217"/>
        <end position="241"/>
    </location>
</feature>
<feature type="compositionally biased region" description="Polar residues" evidence="1">
    <location>
        <begin position="217"/>
        <end position="231"/>
    </location>
</feature>
<proteinExistence type="predicted"/>
<organism evidence="2 3">
    <name type="scientific">Botryotinia fuckeliana (strain BcDW1)</name>
    <name type="common">Noble rot fungus</name>
    <name type="synonym">Botrytis cinerea</name>
    <dbReference type="NCBI Taxonomy" id="1290391"/>
    <lineage>
        <taxon>Eukaryota</taxon>
        <taxon>Fungi</taxon>
        <taxon>Dikarya</taxon>
        <taxon>Ascomycota</taxon>
        <taxon>Pezizomycotina</taxon>
        <taxon>Leotiomycetes</taxon>
        <taxon>Helotiales</taxon>
        <taxon>Sclerotiniaceae</taxon>
        <taxon>Botrytis</taxon>
    </lineage>
</organism>
<dbReference type="AlphaFoldDB" id="M7U505"/>
<dbReference type="EMBL" id="KB707782">
    <property type="protein sequence ID" value="EMR88660.1"/>
    <property type="molecule type" value="Genomic_DNA"/>
</dbReference>
<reference evidence="3" key="1">
    <citation type="journal article" date="2013" name="Genome Announc.">
        <title>Draft genome sequence of Botrytis cinerea BcDW1, inoculum for noble rot of grape berries.</title>
        <authorList>
            <person name="Blanco-Ulate B."/>
            <person name="Allen G."/>
            <person name="Powell A.L."/>
            <person name="Cantu D."/>
        </authorList>
    </citation>
    <scope>NUCLEOTIDE SEQUENCE [LARGE SCALE GENOMIC DNA]</scope>
    <source>
        <strain evidence="3">BcDW1</strain>
    </source>
</reference>
<evidence type="ECO:0000256" key="1">
    <source>
        <dbReference type="SAM" id="MobiDB-lite"/>
    </source>
</evidence>
<dbReference type="HOGENOM" id="CLU_1156228_0_0_1"/>
<gene>
    <name evidence="2" type="ORF">BcDW1_2715</name>
</gene>
<dbReference type="Proteomes" id="UP000012045">
    <property type="component" value="Unassembled WGS sequence"/>
</dbReference>
<evidence type="ECO:0000313" key="3">
    <source>
        <dbReference type="Proteomes" id="UP000012045"/>
    </source>
</evidence>
<sequence>MSAINSTKEGTASSFQDTEQSHRRENFINRNLEISEDVDYCQQVFTITLICIQSNPIEDQYKIRFSLFLRSKYLPYLIKERDNNPMPPYALWMHSYDQKCKGTQPDATAFFCQMLDAHSGSDSDLEFRRFLDKNCQFLLELCRRPIDPMPASIPLTPRSNLELQLVLVDRALEAQSKASFPTKMESKMEDEVKGEVLGKLSELTESIKSVIEVVANGSTKTMSNGSNSLEQPSKKRKGAPK</sequence>